<dbReference type="InterPro" id="IPR016024">
    <property type="entry name" value="ARM-type_fold"/>
</dbReference>
<dbReference type="HOGENOM" id="CLU_013994_0_1_1"/>
<dbReference type="InterPro" id="IPR001313">
    <property type="entry name" value="Pumilio_RNA-bd_rpt"/>
</dbReference>
<keyword evidence="1" id="KW-0677">Repeat</keyword>
<feature type="domain" description="CPL" evidence="5">
    <location>
        <begin position="405"/>
        <end position="538"/>
    </location>
</feature>
<evidence type="ECO:0000313" key="6">
    <source>
        <dbReference type="Ensembl" id="ENSOGAP00000019716.1"/>
    </source>
</evidence>
<feature type="compositionally biased region" description="Basic and acidic residues" evidence="4">
    <location>
        <begin position="65"/>
        <end position="76"/>
    </location>
</feature>
<dbReference type="eggNOG" id="KOG2050">
    <property type="taxonomic scope" value="Eukaryota"/>
</dbReference>
<dbReference type="InParanoid" id="H0XUC4"/>
<dbReference type="GO" id="GO:0003729">
    <property type="term" value="F:mRNA binding"/>
    <property type="evidence" value="ECO:0007669"/>
    <property type="project" value="TreeGrafter"/>
</dbReference>
<accession>H0XUC4</accession>
<dbReference type="OMA" id="VANXNIV"/>
<dbReference type="InterPro" id="IPR040059">
    <property type="entry name" value="PUM3"/>
</dbReference>
<protein>
    <recommendedName>
        <fullName evidence="5">CPL domain-containing protein</fullName>
    </recommendedName>
</protein>
<evidence type="ECO:0000256" key="2">
    <source>
        <dbReference type="ARBA" id="ARBA00022884"/>
    </source>
</evidence>
<dbReference type="PANTHER" id="PTHR13389">
    <property type="entry name" value="PUMILIO HOMOLOG 3"/>
    <property type="match status" value="1"/>
</dbReference>
<dbReference type="InterPro" id="IPR012959">
    <property type="entry name" value="CPL_dom"/>
</dbReference>
<sequence length="614" mass="68793">TEVKGKKQFTGKSSKASQEKKFNKINDSGSLKTFSRKVALEGGSKTTSKNLEKRTTKPGKGLKQVKNEQEGDEAPRNKFQQANKFSKKMKPRWDDFKEKKKELKRRRQLSDQTSYDLVRAKRIWEIFRKDCDKEKRGKLMNDSQTSIQGKMKTIASAHDSTGVIQGSTQYGNEEPKQALEELRDDLVELSKAQYSRNVAKKFLTYVSKPQIAEIIISFKHARKQLPHVKASAIVGLLERQSHFGAEDTLTRALADAFQIYKTAGHPTLEKTLEVQPEKLELIMDEMKQILTPMAQKEAVTHSLMHKLFLDFFFTYAPPKLRTEMTEPLVYLAHTHDGARVATHSCGLTPKNRKVIGKTKKTYAEKVANGQYSHLVLAGAFHCIDDTKLVKQIIMKMIGSLPNIVNDKYGRKVLLHLLSPRDPAHAVREMIEEDGNADSKKDTEITEFRRRELLESISPALLSYLQGMVLDKSACVLVPSVLRSATLEGQPDTSAIASLAAAELLPGGKDGEPRVAEHPAGRLVLKRLVEQDKEMKERRREGGCFAKATEHGGIKNLKSWANGNRGTIILSGRLQSSDPAVANKVKAGLTSLVPTLKKKQNTSKRIETLLEKTEC</sequence>
<dbReference type="Gene3D" id="1.25.10.10">
    <property type="entry name" value="Leucine-rich Repeat Variant"/>
    <property type="match status" value="1"/>
</dbReference>
<dbReference type="SUPFAM" id="SSF48371">
    <property type="entry name" value="ARM repeat"/>
    <property type="match status" value="1"/>
</dbReference>
<dbReference type="InterPro" id="IPR011989">
    <property type="entry name" value="ARM-like"/>
</dbReference>
<evidence type="ECO:0000259" key="5">
    <source>
        <dbReference type="Pfam" id="PF08144"/>
    </source>
</evidence>
<evidence type="ECO:0000256" key="1">
    <source>
        <dbReference type="ARBA" id="ARBA00022737"/>
    </source>
</evidence>
<feature type="region of interest" description="Disordered" evidence="4">
    <location>
        <begin position="1"/>
        <end position="105"/>
    </location>
</feature>
<keyword evidence="2" id="KW-0694">RNA-binding</keyword>
<dbReference type="STRING" id="30611.ENSOGAP00000019716"/>
<dbReference type="EMBL" id="AAQR03007329">
    <property type="status" value="NOT_ANNOTATED_CDS"/>
    <property type="molecule type" value="Genomic_DNA"/>
</dbReference>
<evidence type="ECO:0000256" key="4">
    <source>
        <dbReference type="SAM" id="MobiDB-lite"/>
    </source>
</evidence>
<dbReference type="SMART" id="SM00025">
    <property type="entry name" value="Pumilio"/>
    <property type="match status" value="2"/>
</dbReference>
<evidence type="ECO:0000256" key="3">
    <source>
        <dbReference type="PROSITE-ProRule" id="PRU00317"/>
    </source>
</evidence>
<dbReference type="PANTHER" id="PTHR13389:SF0">
    <property type="entry name" value="PUMILIO HOMOLOG 3"/>
    <property type="match status" value="1"/>
</dbReference>
<dbReference type="GO" id="GO:0006417">
    <property type="term" value="P:regulation of translation"/>
    <property type="evidence" value="ECO:0007669"/>
    <property type="project" value="TreeGrafter"/>
</dbReference>
<dbReference type="GeneTree" id="ENSGT00390000015757"/>
<dbReference type="Ensembl" id="ENSOGAT00000027092.1">
    <property type="protein sequence ID" value="ENSOGAP00000019716.1"/>
    <property type="gene ID" value="ENSOGAG00000033481.1"/>
</dbReference>
<evidence type="ECO:0000313" key="7">
    <source>
        <dbReference type="Proteomes" id="UP000005225"/>
    </source>
</evidence>
<dbReference type="Proteomes" id="UP000005225">
    <property type="component" value="Unassembled WGS sequence"/>
</dbReference>
<feature type="repeat" description="Pumilio" evidence="3">
    <location>
        <begin position="395"/>
        <end position="431"/>
    </location>
</feature>
<dbReference type="GO" id="GO:0005730">
    <property type="term" value="C:nucleolus"/>
    <property type="evidence" value="ECO:0007669"/>
    <property type="project" value="TreeGrafter"/>
</dbReference>
<feature type="repeat" description="Pumilio" evidence="3">
    <location>
        <begin position="181"/>
        <end position="217"/>
    </location>
</feature>
<dbReference type="Pfam" id="PF08144">
    <property type="entry name" value="CPL"/>
    <property type="match status" value="1"/>
</dbReference>
<reference evidence="7" key="1">
    <citation type="submission" date="2011-03" db="EMBL/GenBank/DDBJ databases">
        <title>Version 3 of the genome sequence of Otolemur garnettii (Bushbaby).</title>
        <authorList>
            <consortium name="The Broad Institute Genome Sequencing Platform"/>
            <person name="Di Palma F."/>
            <person name="Johnson J."/>
            <person name="Lander E.S."/>
            <person name="Lindblad-Toh K."/>
            <person name="Jaffe D.B."/>
            <person name="Gnerre S."/>
            <person name="MacCallum I."/>
            <person name="Przybylski D."/>
            <person name="Ribeiro F.J."/>
            <person name="Burton J.N."/>
            <person name="Walker B.J."/>
            <person name="Sharpe T."/>
            <person name="Hall G."/>
        </authorList>
    </citation>
    <scope>NUCLEOTIDE SEQUENCE [LARGE SCALE GENOMIC DNA]</scope>
</reference>
<dbReference type="AlphaFoldDB" id="H0XUC4"/>
<reference evidence="6" key="2">
    <citation type="submission" date="2025-08" db="UniProtKB">
        <authorList>
            <consortium name="Ensembl"/>
        </authorList>
    </citation>
    <scope>IDENTIFICATION</scope>
</reference>
<keyword evidence="7" id="KW-1185">Reference proteome</keyword>
<proteinExistence type="predicted"/>
<name>H0XUC4_OTOGA</name>
<reference evidence="6" key="3">
    <citation type="submission" date="2025-09" db="UniProtKB">
        <authorList>
            <consortium name="Ensembl"/>
        </authorList>
    </citation>
    <scope>IDENTIFICATION</scope>
</reference>
<feature type="compositionally biased region" description="Basic and acidic residues" evidence="4">
    <location>
        <begin position="91"/>
        <end position="101"/>
    </location>
</feature>
<organism evidence="6 7">
    <name type="scientific">Otolemur garnettii</name>
    <name type="common">Small-eared galago</name>
    <name type="synonym">Garnett's greater bushbaby</name>
    <dbReference type="NCBI Taxonomy" id="30611"/>
    <lineage>
        <taxon>Eukaryota</taxon>
        <taxon>Metazoa</taxon>
        <taxon>Chordata</taxon>
        <taxon>Craniata</taxon>
        <taxon>Vertebrata</taxon>
        <taxon>Euteleostomi</taxon>
        <taxon>Mammalia</taxon>
        <taxon>Eutheria</taxon>
        <taxon>Euarchontoglires</taxon>
        <taxon>Primates</taxon>
        <taxon>Strepsirrhini</taxon>
        <taxon>Lorisiformes</taxon>
        <taxon>Galagidae</taxon>
        <taxon>Otolemur</taxon>
    </lineage>
</organism>
<dbReference type="PROSITE" id="PS50302">
    <property type="entry name" value="PUM"/>
    <property type="match status" value="2"/>
</dbReference>